<organism evidence="1 2">
    <name type="scientific">Nonomuraea recticatena</name>
    <dbReference type="NCBI Taxonomy" id="46178"/>
    <lineage>
        <taxon>Bacteria</taxon>
        <taxon>Bacillati</taxon>
        <taxon>Actinomycetota</taxon>
        <taxon>Actinomycetes</taxon>
        <taxon>Streptosporangiales</taxon>
        <taxon>Streptosporangiaceae</taxon>
        <taxon>Nonomuraea</taxon>
    </lineage>
</organism>
<proteinExistence type="predicted"/>
<dbReference type="Proteomes" id="UP001501666">
    <property type="component" value="Unassembled WGS sequence"/>
</dbReference>
<comment type="caution">
    <text evidence="1">The sequence shown here is derived from an EMBL/GenBank/DDBJ whole genome shotgun (WGS) entry which is preliminary data.</text>
</comment>
<evidence type="ECO:0000313" key="2">
    <source>
        <dbReference type="Proteomes" id="UP001501666"/>
    </source>
</evidence>
<reference evidence="1 2" key="1">
    <citation type="journal article" date="2019" name="Int. J. Syst. Evol. Microbiol.">
        <title>The Global Catalogue of Microorganisms (GCM) 10K type strain sequencing project: providing services to taxonomists for standard genome sequencing and annotation.</title>
        <authorList>
            <consortium name="The Broad Institute Genomics Platform"/>
            <consortium name="The Broad Institute Genome Sequencing Center for Infectious Disease"/>
            <person name="Wu L."/>
            <person name="Ma J."/>
        </authorList>
    </citation>
    <scope>NUCLEOTIDE SEQUENCE [LARGE SCALE GENOMIC DNA]</scope>
    <source>
        <strain evidence="1 2">JCM 6835</strain>
    </source>
</reference>
<evidence type="ECO:0000313" key="1">
    <source>
        <dbReference type="EMBL" id="GAA2694546.1"/>
    </source>
</evidence>
<sequence length="57" mass="6105">METPGTVEFMRPANVPAGTPMAVETAIPPMRLREQASRRAIVLTVAGLSHQPVARGH</sequence>
<accession>A0ABN3T5X3</accession>
<dbReference type="EMBL" id="BAAATE010000039">
    <property type="protein sequence ID" value="GAA2694546.1"/>
    <property type="molecule type" value="Genomic_DNA"/>
</dbReference>
<keyword evidence="2" id="KW-1185">Reference proteome</keyword>
<dbReference type="RefSeq" id="WP_346155076.1">
    <property type="nucleotide sequence ID" value="NZ_BAAATE010000039.1"/>
</dbReference>
<protein>
    <submittedName>
        <fullName evidence="1">Uncharacterized protein</fullName>
    </submittedName>
</protein>
<name>A0ABN3T5X3_9ACTN</name>
<gene>
    <name evidence="1" type="ORF">GCM10010412_086740</name>
</gene>